<organism evidence="1 2">
    <name type="scientific">Phlebia brevispora</name>
    <dbReference type="NCBI Taxonomy" id="194682"/>
    <lineage>
        <taxon>Eukaryota</taxon>
        <taxon>Fungi</taxon>
        <taxon>Dikarya</taxon>
        <taxon>Basidiomycota</taxon>
        <taxon>Agaricomycotina</taxon>
        <taxon>Agaricomycetes</taxon>
        <taxon>Polyporales</taxon>
        <taxon>Meruliaceae</taxon>
        <taxon>Phlebia</taxon>
    </lineage>
</organism>
<keyword evidence="2" id="KW-1185">Reference proteome</keyword>
<evidence type="ECO:0000313" key="1">
    <source>
        <dbReference type="EMBL" id="KAJ3555377.1"/>
    </source>
</evidence>
<accession>A0ACC1T885</accession>
<protein>
    <submittedName>
        <fullName evidence="1">Uncharacterized protein</fullName>
    </submittedName>
</protein>
<proteinExistence type="predicted"/>
<sequence>MSQSGRVEPSYLTCTAAQADEFNTSNSHGLTSLNQLLEQRAYSHPDNVVAGFPENVQETRWEVVMFTYKSLLVASNVVAHSYLEKTTLCARLEQQKEDRIIGLLSPSCADLLVTLFAALRLGYGVLLLAPQNTPQAIRHLCEVTSCTHLICHPSLKLQGHKALQDSNICIIDLAPRLTWQNISANLPLLPLALSAREEKDLTALVMHTSGSTGMPKPVYQPHRIWTEAIPCIPGKPAFTTTPLFHGGSADILRSMNALSILYMFPSTYPVTVTNVLGAMSACPDVTAFLSVPYILKLLVEDTRGMQMLRKMELVSTGGAPLPEALGDEMVKCGVKLVSRLGSSECGFLMSSHRCYESDLEWSWLRNDGPGEKLLLFEPVSDSADTFELIVPEGWSTRVVSNRDDGSFATGDLYNRHPTIPHAWRYCGRVDDIIVMTNGKKVSANPIETALCASPHVAEAIVFGASRAALGTLIVPASSAAIKHIKACVLYVNQCGASYARIPDELVIILPPDSPLPKTSKGSVVRPKALIQYATTIEEAYERLEKGDAGDMQFVTNTEIRQYVRRLIQDAVISQRGLHTTEIEDDADFFALGIDSIQAITIRSSLQKLLSSSAAVLGTNVVLDYPSVNRLTAHILDVRVRQETAHPTEERQRQHEKMREFVDFYGTFVDSTEGKPQAATCAADIVVLTGATGALGVHTLYQIVGMSALQVVALVRAENHIRAKERIQASLQQRKLPSVEISAGFPPGGVRCPVVALAADLALDRLGLGENEYDLLAARLKLVLHVAWPVNFALSLDSFSPILQGTRNLIMLTIKSSTGHFVFCSSTAAVSAGDNNDKDCGIQECLPASENCAASMGYAQSKWVAEHMCARAYDGPLRSRVTIARVGQLCGDTVHGVWNQSEAWPLLIATVRYTRCLPDLDEHPRWLPVDVCARILIRASFSDMPYDRVPVYHLVNTDRTTSWSDIQDYLARAGLAFECVSAGEWLERLRECEASLDGATKNLLALWESKYRTTNSSARLEPNFDTSQIARTCPGFREMEPVSEDLIHRICQSWQESGFLQMG</sequence>
<evidence type="ECO:0000313" key="2">
    <source>
        <dbReference type="Proteomes" id="UP001148662"/>
    </source>
</evidence>
<gene>
    <name evidence="1" type="ORF">NM688_g2610</name>
</gene>
<dbReference type="EMBL" id="JANHOG010000337">
    <property type="protein sequence ID" value="KAJ3555377.1"/>
    <property type="molecule type" value="Genomic_DNA"/>
</dbReference>
<name>A0ACC1T885_9APHY</name>
<comment type="caution">
    <text evidence="1">The sequence shown here is derived from an EMBL/GenBank/DDBJ whole genome shotgun (WGS) entry which is preliminary data.</text>
</comment>
<dbReference type="Proteomes" id="UP001148662">
    <property type="component" value="Unassembled WGS sequence"/>
</dbReference>
<reference evidence="1" key="1">
    <citation type="submission" date="2022-07" db="EMBL/GenBank/DDBJ databases">
        <title>Genome Sequence of Phlebia brevispora.</title>
        <authorList>
            <person name="Buettner E."/>
        </authorList>
    </citation>
    <scope>NUCLEOTIDE SEQUENCE</scope>
    <source>
        <strain evidence="1">MPL23</strain>
    </source>
</reference>